<evidence type="ECO:0000313" key="17">
    <source>
        <dbReference type="Proteomes" id="UP001595443"/>
    </source>
</evidence>
<evidence type="ECO:0000256" key="10">
    <source>
        <dbReference type="ARBA" id="ARBA00022989"/>
    </source>
</evidence>
<accession>A0ABV7ANB6</accession>
<keyword evidence="17" id="KW-1185">Reference proteome</keyword>
<dbReference type="NCBIfam" id="TIGR03818">
    <property type="entry name" value="MotA1"/>
    <property type="match status" value="1"/>
</dbReference>
<keyword evidence="10 13" id="KW-1133">Transmembrane helix</keyword>
<reference evidence="17" key="1">
    <citation type="journal article" date="2019" name="Int. J. Syst. Evol. Microbiol.">
        <title>The Global Catalogue of Microorganisms (GCM) 10K type strain sequencing project: providing services to taxonomists for standard genome sequencing and annotation.</title>
        <authorList>
            <consortium name="The Broad Institute Genomics Platform"/>
            <consortium name="The Broad Institute Genome Sequencing Center for Infectious Disease"/>
            <person name="Wu L."/>
            <person name="Ma J."/>
        </authorList>
    </citation>
    <scope>NUCLEOTIDE SEQUENCE [LARGE SCALE GENOMIC DNA]</scope>
    <source>
        <strain evidence="17">KCTC 62192</strain>
    </source>
</reference>
<evidence type="ECO:0000259" key="15">
    <source>
        <dbReference type="Pfam" id="PF20560"/>
    </source>
</evidence>
<dbReference type="PANTHER" id="PTHR30433:SF4">
    <property type="entry name" value="MOTILITY PROTEIN A"/>
    <property type="match status" value="1"/>
</dbReference>
<feature type="transmembrane region" description="Helical" evidence="13">
    <location>
        <begin position="171"/>
        <end position="190"/>
    </location>
</feature>
<dbReference type="InterPro" id="IPR000540">
    <property type="entry name" value="Flag_MotA_CS"/>
</dbReference>
<keyword evidence="6" id="KW-0997">Cell inner membrane</keyword>
<dbReference type="PROSITE" id="PS01307">
    <property type="entry name" value="MOTA"/>
    <property type="match status" value="1"/>
</dbReference>
<protein>
    <submittedName>
        <fullName evidence="16">Flagellar motor stator protein MotA</fullName>
    </submittedName>
</protein>
<keyword evidence="12 13" id="KW-0472">Membrane</keyword>
<evidence type="ECO:0000259" key="14">
    <source>
        <dbReference type="Pfam" id="PF01618"/>
    </source>
</evidence>
<feature type="transmembrane region" description="Helical" evidence="13">
    <location>
        <begin position="35"/>
        <end position="58"/>
    </location>
</feature>
<feature type="domain" description="MotA/TolQ/ExbB proton channel" evidence="14">
    <location>
        <begin position="136"/>
        <end position="236"/>
    </location>
</feature>
<sequence length="292" mass="31464">MNLIIGFVLVAASVLGGFAAMGGSLSVLWQPFELIIIVGAALGAFVIANPVSVLVDTLRSLLAIGRQRPYDKEDYLELFALLYMLFKTGKDDLKSLEKDLDDPLTSKFFSAFPAISGKRRNVVFLADYLRLVLLGSEKSHELEPLIDTEIDSIEQELNKVPNALNVMADSLPAVGIVAAVLGVINAMGAISEPPAVLGALIGGAMVGTFMGVLLSYGVVGPIAGAIRDRREQEVTYFLAVKSSLMAFLNGYHPRICVEYARKTVSEEVRPHFEEVEGAMRDASQRTGMELGG</sequence>
<dbReference type="InterPro" id="IPR046786">
    <property type="entry name" value="MotA_N"/>
</dbReference>
<feature type="domain" description="Motility protein A N-terminal" evidence="15">
    <location>
        <begin position="4"/>
        <end position="90"/>
    </location>
</feature>
<dbReference type="PANTHER" id="PTHR30433">
    <property type="entry name" value="CHEMOTAXIS PROTEIN MOTA"/>
    <property type="match status" value="1"/>
</dbReference>
<evidence type="ECO:0000256" key="3">
    <source>
        <dbReference type="ARBA" id="ARBA00022448"/>
    </source>
</evidence>
<evidence type="ECO:0000256" key="7">
    <source>
        <dbReference type="ARBA" id="ARBA00022692"/>
    </source>
</evidence>
<proteinExistence type="inferred from homology"/>
<evidence type="ECO:0000256" key="12">
    <source>
        <dbReference type="ARBA" id="ARBA00023136"/>
    </source>
</evidence>
<comment type="similarity">
    <text evidence="2">Belongs to the MotA family.</text>
</comment>
<comment type="caution">
    <text evidence="16">The sequence shown here is derived from an EMBL/GenBank/DDBJ whole genome shotgun (WGS) entry which is preliminary data.</text>
</comment>
<evidence type="ECO:0000256" key="5">
    <source>
        <dbReference type="ARBA" id="ARBA00022500"/>
    </source>
</evidence>
<keyword evidence="11" id="KW-0406">Ion transport</keyword>
<dbReference type="Pfam" id="PF20560">
    <property type="entry name" value="MotA_N"/>
    <property type="match status" value="1"/>
</dbReference>
<evidence type="ECO:0000256" key="4">
    <source>
        <dbReference type="ARBA" id="ARBA00022475"/>
    </source>
</evidence>
<feature type="transmembrane region" description="Helical" evidence="13">
    <location>
        <begin position="196"/>
        <end position="219"/>
    </location>
</feature>
<comment type="subcellular location">
    <subcellularLocation>
        <location evidence="1">Cell inner membrane</location>
        <topology evidence="1">Multi-pass membrane protein</topology>
    </subcellularLocation>
</comment>
<keyword evidence="3" id="KW-0813">Transport</keyword>
<evidence type="ECO:0000256" key="8">
    <source>
        <dbReference type="ARBA" id="ARBA00022779"/>
    </source>
</evidence>
<keyword evidence="16" id="KW-0282">Flagellum</keyword>
<evidence type="ECO:0000256" key="9">
    <source>
        <dbReference type="ARBA" id="ARBA00022781"/>
    </source>
</evidence>
<dbReference type="InterPro" id="IPR002898">
    <property type="entry name" value="MotA_ExbB_proton_chnl"/>
</dbReference>
<keyword evidence="8" id="KW-0283">Flagellar rotation</keyword>
<keyword evidence="16" id="KW-0966">Cell projection</keyword>
<gene>
    <name evidence="16" type="primary">motA</name>
    <name evidence="16" type="ORF">ACFOES_20595</name>
</gene>
<keyword evidence="16" id="KW-0969">Cilium</keyword>
<evidence type="ECO:0000256" key="13">
    <source>
        <dbReference type="SAM" id="Phobius"/>
    </source>
</evidence>
<evidence type="ECO:0000313" key="16">
    <source>
        <dbReference type="EMBL" id="MFC2970503.1"/>
    </source>
</evidence>
<dbReference type="Pfam" id="PF01618">
    <property type="entry name" value="MotA_ExbB"/>
    <property type="match status" value="1"/>
</dbReference>
<name>A0ABV7ANB6_9RHOB</name>
<keyword evidence="9" id="KW-0375">Hydrogen ion transport</keyword>
<evidence type="ECO:0000256" key="11">
    <source>
        <dbReference type="ARBA" id="ARBA00023065"/>
    </source>
</evidence>
<dbReference type="InterPro" id="IPR047055">
    <property type="entry name" value="MotA-like"/>
</dbReference>
<dbReference type="RefSeq" id="WP_377835524.1">
    <property type="nucleotide sequence ID" value="NZ_JBHRSK010000026.1"/>
</dbReference>
<dbReference type="EMBL" id="JBHRSK010000026">
    <property type="protein sequence ID" value="MFC2970503.1"/>
    <property type="molecule type" value="Genomic_DNA"/>
</dbReference>
<keyword evidence="5" id="KW-0145">Chemotaxis</keyword>
<keyword evidence="4" id="KW-1003">Cell membrane</keyword>
<dbReference type="InterPro" id="IPR022522">
    <property type="entry name" value="Flagellar_motor_stator_MotA"/>
</dbReference>
<organism evidence="16 17">
    <name type="scientific">Acidimangrovimonas pyrenivorans</name>
    <dbReference type="NCBI Taxonomy" id="2030798"/>
    <lineage>
        <taxon>Bacteria</taxon>
        <taxon>Pseudomonadati</taxon>
        <taxon>Pseudomonadota</taxon>
        <taxon>Alphaproteobacteria</taxon>
        <taxon>Rhodobacterales</taxon>
        <taxon>Paracoccaceae</taxon>
        <taxon>Acidimangrovimonas</taxon>
    </lineage>
</organism>
<evidence type="ECO:0000256" key="1">
    <source>
        <dbReference type="ARBA" id="ARBA00004429"/>
    </source>
</evidence>
<keyword evidence="7 13" id="KW-0812">Transmembrane</keyword>
<evidence type="ECO:0000256" key="2">
    <source>
        <dbReference type="ARBA" id="ARBA00008038"/>
    </source>
</evidence>
<dbReference type="Proteomes" id="UP001595443">
    <property type="component" value="Unassembled WGS sequence"/>
</dbReference>
<evidence type="ECO:0000256" key="6">
    <source>
        <dbReference type="ARBA" id="ARBA00022519"/>
    </source>
</evidence>